<evidence type="ECO:0000313" key="1">
    <source>
        <dbReference type="EMBL" id="TVU19982.1"/>
    </source>
</evidence>
<dbReference type="EMBL" id="RWGY01000029">
    <property type="protein sequence ID" value="TVU19982.1"/>
    <property type="molecule type" value="Genomic_DNA"/>
</dbReference>
<dbReference type="Gramene" id="TVU19982">
    <property type="protein sequence ID" value="TVU19982"/>
    <property type="gene ID" value="EJB05_36168"/>
</dbReference>
<name>A0A5J9U8E5_9POAL</name>
<dbReference type="Proteomes" id="UP000324897">
    <property type="component" value="Chromosome 7"/>
</dbReference>
<keyword evidence="2" id="KW-1185">Reference proteome</keyword>
<evidence type="ECO:0000313" key="2">
    <source>
        <dbReference type="Proteomes" id="UP000324897"/>
    </source>
</evidence>
<proteinExistence type="predicted"/>
<dbReference type="AlphaFoldDB" id="A0A5J9U8E5"/>
<gene>
    <name evidence="1" type="ORF">EJB05_36168</name>
</gene>
<protein>
    <submittedName>
        <fullName evidence="1">Uncharacterized protein</fullName>
    </submittedName>
</protein>
<accession>A0A5J9U8E5</accession>
<organism evidence="1 2">
    <name type="scientific">Eragrostis curvula</name>
    <name type="common">weeping love grass</name>
    <dbReference type="NCBI Taxonomy" id="38414"/>
    <lineage>
        <taxon>Eukaryota</taxon>
        <taxon>Viridiplantae</taxon>
        <taxon>Streptophyta</taxon>
        <taxon>Embryophyta</taxon>
        <taxon>Tracheophyta</taxon>
        <taxon>Spermatophyta</taxon>
        <taxon>Magnoliopsida</taxon>
        <taxon>Liliopsida</taxon>
        <taxon>Poales</taxon>
        <taxon>Poaceae</taxon>
        <taxon>PACMAD clade</taxon>
        <taxon>Chloridoideae</taxon>
        <taxon>Eragrostideae</taxon>
        <taxon>Eragrostidinae</taxon>
        <taxon>Eragrostis</taxon>
    </lineage>
</organism>
<reference evidence="1 2" key="1">
    <citation type="journal article" date="2019" name="Sci. Rep.">
        <title>A high-quality genome of Eragrostis curvula grass provides insights into Poaceae evolution and supports new strategies to enhance forage quality.</title>
        <authorList>
            <person name="Carballo J."/>
            <person name="Santos B.A.C.M."/>
            <person name="Zappacosta D."/>
            <person name="Garbus I."/>
            <person name="Selva J.P."/>
            <person name="Gallo C.A."/>
            <person name="Diaz A."/>
            <person name="Albertini E."/>
            <person name="Caccamo M."/>
            <person name="Echenique V."/>
        </authorList>
    </citation>
    <scope>NUCLEOTIDE SEQUENCE [LARGE SCALE GENOMIC DNA]</scope>
    <source>
        <strain evidence="2">cv. Victoria</strain>
        <tissue evidence="1">Leaf</tissue>
    </source>
</reference>
<comment type="caution">
    <text evidence="1">The sequence shown here is derived from an EMBL/GenBank/DDBJ whole genome shotgun (WGS) entry which is preliminary data.</text>
</comment>
<sequence>MPRGLQRSARLYLEQLFCKLCHSFCIAPVILKNEPTESDVGGAVGEPELENVSVEPAAQGKHLSISPTIYFGEDKYVYGYFYPAEGGDGQE</sequence>